<comment type="similarity">
    <text evidence="1">Belongs to the thioesterase PaaI family.</text>
</comment>
<gene>
    <name evidence="4" type="ORF">BRSU_0733</name>
</gene>
<dbReference type="GO" id="GO:0047617">
    <property type="term" value="F:fatty acyl-CoA hydrolase activity"/>
    <property type="evidence" value="ECO:0007669"/>
    <property type="project" value="InterPro"/>
</dbReference>
<dbReference type="RefSeq" id="WP_048593835.1">
    <property type="nucleotide sequence ID" value="NZ_CVLB01000001.1"/>
</dbReference>
<dbReference type="SUPFAM" id="SSF54637">
    <property type="entry name" value="Thioesterase/thiol ester dehydrase-isomerase"/>
    <property type="match status" value="1"/>
</dbReference>
<evidence type="ECO:0000313" key="5">
    <source>
        <dbReference type="Proteomes" id="UP000043763"/>
    </source>
</evidence>
<dbReference type="EMBL" id="CVLB01000001">
    <property type="protein sequence ID" value="CRF32347.1"/>
    <property type="molecule type" value="Genomic_DNA"/>
</dbReference>
<dbReference type="Proteomes" id="UP000043763">
    <property type="component" value="Unassembled WGS sequence"/>
</dbReference>
<organism evidence="4 5">
    <name type="scientific">Brachyspira suanatina</name>
    <dbReference type="NCBI Taxonomy" id="381802"/>
    <lineage>
        <taxon>Bacteria</taxon>
        <taxon>Pseudomonadati</taxon>
        <taxon>Spirochaetota</taxon>
        <taxon>Spirochaetia</taxon>
        <taxon>Brachyspirales</taxon>
        <taxon>Brachyspiraceae</taxon>
        <taxon>Brachyspira</taxon>
    </lineage>
</organism>
<sequence length="139" mass="15518">MLEKEVYERIKKRFESQNFLSFVGMKLEHIDKGKAVISCENKKEFSQYLGYMHGGMVSAIADTAGGHAAATMLKEGYKTVTSELKIHFLKPVVSKKVIATGEVLSAGKRLIIVETTVRDEEDNMLAKMIATMFVIEPSE</sequence>
<dbReference type="CDD" id="cd03443">
    <property type="entry name" value="PaaI_thioesterase"/>
    <property type="match status" value="1"/>
</dbReference>
<dbReference type="OrthoDB" id="337200at2"/>
<evidence type="ECO:0000256" key="2">
    <source>
        <dbReference type="ARBA" id="ARBA00022801"/>
    </source>
</evidence>
<accession>A0A0G4K4Y6</accession>
<dbReference type="InterPro" id="IPR006683">
    <property type="entry name" value="Thioestr_dom"/>
</dbReference>
<proteinExistence type="inferred from homology"/>
<dbReference type="NCBIfam" id="TIGR00369">
    <property type="entry name" value="unchar_dom_1"/>
    <property type="match status" value="1"/>
</dbReference>
<feature type="domain" description="Thioesterase" evidence="3">
    <location>
        <begin position="50"/>
        <end position="123"/>
    </location>
</feature>
<reference evidence="5" key="1">
    <citation type="submission" date="2015-04" db="EMBL/GenBank/DDBJ databases">
        <authorList>
            <person name="Mushtaq Mamoona"/>
        </authorList>
    </citation>
    <scope>NUCLEOTIDE SEQUENCE [LARGE SCALE GENOMIC DNA]</scope>
    <source>
        <strain evidence="5">AN4859/03</strain>
    </source>
</reference>
<dbReference type="InterPro" id="IPR003736">
    <property type="entry name" value="PAAI_dom"/>
</dbReference>
<dbReference type="PANTHER" id="PTHR21660:SF1">
    <property type="entry name" value="ACYL-COENZYME A THIOESTERASE 13"/>
    <property type="match status" value="1"/>
</dbReference>
<dbReference type="InterPro" id="IPR039298">
    <property type="entry name" value="ACOT13"/>
</dbReference>
<dbReference type="AlphaFoldDB" id="A0A0G4K4Y6"/>
<dbReference type="Pfam" id="PF03061">
    <property type="entry name" value="4HBT"/>
    <property type="match status" value="1"/>
</dbReference>
<dbReference type="InterPro" id="IPR029069">
    <property type="entry name" value="HotDog_dom_sf"/>
</dbReference>
<evidence type="ECO:0000259" key="3">
    <source>
        <dbReference type="Pfam" id="PF03061"/>
    </source>
</evidence>
<keyword evidence="2" id="KW-0378">Hydrolase</keyword>
<name>A0A0G4K4Y6_9SPIR</name>
<evidence type="ECO:0000256" key="1">
    <source>
        <dbReference type="ARBA" id="ARBA00008324"/>
    </source>
</evidence>
<dbReference type="Gene3D" id="3.10.129.10">
    <property type="entry name" value="Hotdog Thioesterase"/>
    <property type="match status" value="1"/>
</dbReference>
<keyword evidence="5" id="KW-1185">Reference proteome</keyword>
<dbReference type="PANTHER" id="PTHR21660">
    <property type="entry name" value="THIOESTERASE SUPERFAMILY MEMBER-RELATED"/>
    <property type="match status" value="1"/>
</dbReference>
<protein>
    <submittedName>
        <fullName evidence="4">Thioesterase</fullName>
    </submittedName>
</protein>
<evidence type="ECO:0000313" key="4">
    <source>
        <dbReference type="EMBL" id="CRF32347.1"/>
    </source>
</evidence>